<keyword evidence="6" id="KW-1185">Reference proteome</keyword>
<keyword evidence="2 5" id="KW-0808">Transferase</keyword>
<feature type="transmembrane region" description="Helical" evidence="4">
    <location>
        <begin position="432"/>
        <end position="449"/>
    </location>
</feature>
<dbReference type="Pfam" id="PF00201">
    <property type="entry name" value="UDPGT"/>
    <property type="match status" value="1"/>
</dbReference>
<accession>A0A1I7FVT2</accession>
<dbReference type="Proteomes" id="UP000183629">
    <property type="component" value="Unassembled WGS sequence"/>
</dbReference>
<dbReference type="PANTHER" id="PTHR21015:SF22">
    <property type="entry name" value="GLYCOSYLTRANSFERASE"/>
    <property type="match status" value="1"/>
</dbReference>
<evidence type="ECO:0000256" key="3">
    <source>
        <dbReference type="ARBA" id="ARBA00023136"/>
    </source>
</evidence>
<dbReference type="GO" id="GO:0016758">
    <property type="term" value="F:hexosyltransferase activity"/>
    <property type="evidence" value="ECO:0007669"/>
    <property type="project" value="InterPro"/>
</dbReference>
<feature type="transmembrane region" description="Helical" evidence="4">
    <location>
        <begin position="409"/>
        <end position="426"/>
    </location>
</feature>
<dbReference type="Gene3D" id="3.40.50.2000">
    <property type="entry name" value="Glycogen Phosphorylase B"/>
    <property type="match status" value="2"/>
</dbReference>
<evidence type="ECO:0000256" key="2">
    <source>
        <dbReference type="ARBA" id="ARBA00022679"/>
    </source>
</evidence>
<dbReference type="RefSeq" id="WP_074657087.1">
    <property type="nucleotide sequence ID" value="NZ_FOLZ01000001.1"/>
</dbReference>
<dbReference type="PANTHER" id="PTHR21015">
    <property type="entry name" value="UDP-N-ACETYLGLUCOSAMINE--N-ACETYLMURAMYL-(PENTAPEPTIDE) PYROPHOSPHORYL-UNDECAPRENOL N-ACETYLGLUCOSAMINE TRANSFERASE 1"/>
    <property type="match status" value="1"/>
</dbReference>
<dbReference type="SUPFAM" id="SSF53756">
    <property type="entry name" value="UDP-Glycosyltransferase/glycogen phosphorylase"/>
    <property type="match status" value="1"/>
</dbReference>
<keyword evidence="4" id="KW-0812">Transmembrane</keyword>
<dbReference type="CDD" id="cd03784">
    <property type="entry name" value="GT1_Gtf-like"/>
    <property type="match status" value="1"/>
</dbReference>
<keyword evidence="3 4" id="KW-0472">Membrane</keyword>
<proteinExistence type="inferred from homology"/>
<comment type="similarity">
    <text evidence="1">Belongs to the UDP-glycosyltransferase family.</text>
</comment>
<dbReference type="NCBIfam" id="TIGR01426">
    <property type="entry name" value="MGT"/>
    <property type="match status" value="1"/>
</dbReference>
<evidence type="ECO:0000313" key="5">
    <source>
        <dbReference type="EMBL" id="SFU40250.1"/>
    </source>
</evidence>
<dbReference type="FunFam" id="3.40.50.2000:FF:000072">
    <property type="entry name" value="Glycosyl transferase"/>
    <property type="match status" value="1"/>
</dbReference>
<dbReference type="InterPro" id="IPR006326">
    <property type="entry name" value="UDPGT_MGT-like"/>
</dbReference>
<evidence type="ECO:0000313" key="6">
    <source>
        <dbReference type="Proteomes" id="UP000183629"/>
    </source>
</evidence>
<reference evidence="6" key="1">
    <citation type="submission" date="2016-10" db="EMBL/GenBank/DDBJ databases">
        <authorList>
            <person name="Varghese N."/>
            <person name="Submissions S."/>
        </authorList>
    </citation>
    <scope>NUCLEOTIDE SEQUENCE [LARGE SCALE GENOMIC DNA]</scope>
    <source>
        <strain evidence="6">LMG 15572</strain>
    </source>
</reference>
<organism evidence="5 6">
    <name type="scientific">Streptococcus gallolyticus</name>
    <dbReference type="NCBI Taxonomy" id="315405"/>
    <lineage>
        <taxon>Bacteria</taxon>
        <taxon>Bacillati</taxon>
        <taxon>Bacillota</taxon>
        <taxon>Bacilli</taxon>
        <taxon>Lactobacillales</taxon>
        <taxon>Streptococcaceae</taxon>
        <taxon>Streptococcus</taxon>
    </lineage>
</organism>
<dbReference type="AlphaFoldDB" id="A0A1I7FVT2"/>
<keyword evidence="4" id="KW-1133">Transmembrane helix</keyword>
<evidence type="ECO:0000256" key="4">
    <source>
        <dbReference type="SAM" id="Phobius"/>
    </source>
</evidence>
<dbReference type="GO" id="GO:0008194">
    <property type="term" value="F:UDP-glycosyltransferase activity"/>
    <property type="evidence" value="ECO:0007669"/>
    <property type="project" value="InterPro"/>
</dbReference>
<gene>
    <name evidence="5" type="ORF">SAMN05660328_101617</name>
</gene>
<dbReference type="InterPro" id="IPR002213">
    <property type="entry name" value="UDP_glucos_trans"/>
</dbReference>
<sequence>MKKIACFCIPAHGHTNPMLPVIAELVKRGNIVRFYSFDEFSEKIKATGATFISVDRFLPELSEGEMERLKSISTTEMTIQAIRTTCGMNDFLDEQFKDFQPDVVYTDSVCFWGKLAAWKYHVPMVVSTSTFAFNQMSSQYMKYSLSEMTDMIFGLPKISKELKTLKPYGYHVKNALALVQSDNKTDSVVYTTERFQPYAESFSDHYLFAGPSVFSKANPAKDTKRPLIYIAMGTIINDRPDLYEKCISALKSLTVDVVISCGRMFDQSSLGKLPDNISIYPYVDQLELLSKASVFITHCGMNSVSESLYMATPMVLYPQTGEQQAVARRVTEMGAGILLTDDGIDGIRTAVEEILRNKNYVKAAEVCSSDFRSSSGVVGAAEFIENAPHTSDGVDILKELNAANGKFQICYWLIVCVVMFLFGMFVRDWTKVWIIGVLAGILAYPIGNVRQKKYYDKLIERYNK</sequence>
<protein>
    <submittedName>
        <fullName evidence="5">Glycosyltransferase, MGT family</fullName>
    </submittedName>
</protein>
<dbReference type="EMBL" id="FPBN01000001">
    <property type="protein sequence ID" value="SFU40250.1"/>
    <property type="molecule type" value="Genomic_DNA"/>
</dbReference>
<evidence type="ECO:0000256" key="1">
    <source>
        <dbReference type="ARBA" id="ARBA00009995"/>
    </source>
</evidence>
<name>A0A1I7FVT2_9STRE</name>